<proteinExistence type="predicted"/>
<reference evidence="1 2" key="1">
    <citation type="submission" date="2018-03" db="EMBL/GenBank/DDBJ databases">
        <title>Genomic Encyclopedia of Archaeal and Bacterial Type Strains, Phase II (KMG-II): from individual species to whole genera.</title>
        <authorList>
            <person name="Goeker M."/>
        </authorList>
    </citation>
    <scope>NUCLEOTIDE SEQUENCE [LARGE SCALE GENOMIC DNA]</scope>
    <source>
        <strain evidence="1 2">DSM 45312</strain>
    </source>
</reference>
<organism evidence="1 2">
    <name type="scientific">Murinocardiopsis flavida</name>
    <dbReference type="NCBI Taxonomy" id="645275"/>
    <lineage>
        <taxon>Bacteria</taxon>
        <taxon>Bacillati</taxon>
        <taxon>Actinomycetota</taxon>
        <taxon>Actinomycetes</taxon>
        <taxon>Streptosporangiales</taxon>
        <taxon>Nocardiopsidaceae</taxon>
        <taxon>Murinocardiopsis</taxon>
    </lineage>
</organism>
<evidence type="ECO:0000313" key="1">
    <source>
        <dbReference type="EMBL" id="PSL00722.1"/>
    </source>
</evidence>
<dbReference type="Proteomes" id="UP000240542">
    <property type="component" value="Unassembled WGS sequence"/>
</dbReference>
<protein>
    <recommendedName>
        <fullName evidence="3">DUF5666 domain-containing protein</fullName>
    </recommendedName>
</protein>
<sequence>MSVHSRVGRSVRGAAVAIACAGLAVGLAGCGEDAQGENTAESRPAPVLGENDDRIQLTEGVPFSTGAGADDGTTLQVTGSSDGNEPAVEISTSVAGGDTATETVALGDTLDVDGAAWQVSEIAVAGSGAQPSSVTLVRE</sequence>
<keyword evidence="2" id="KW-1185">Reference proteome</keyword>
<evidence type="ECO:0008006" key="3">
    <source>
        <dbReference type="Google" id="ProtNLM"/>
    </source>
</evidence>
<dbReference type="InterPro" id="IPR045642">
    <property type="entry name" value="DUF6406"/>
</dbReference>
<gene>
    <name evidence="1" type="ORF">CLV63_101196</name>
</gene>
<accession>A0A2P8DU48</accession>
<dbReference type="EMBL" id="PYGA01000001">
    <property type="protein sequence ID" value="PSL00722.1"/>
    <property type="molecule type" value="Genomic_DNA"/>
</dbReference>
<dbReference type="PROSITE" id="PS51257">
    <property type="entry name" value="PROKAR_LIPOPROTEIN"/>
    <property type="match status" value="1"/>
</dbReference>
<dbReference type="RefSeq" id="WP_106580919.1">
    <property type="nucleotide sequence ID" value="NZ_PYGA01000001.1"/>
</dbReference>
<dbReference type="OrthoDB" id="3432326at2"/>
<dbReference type="Pfam" id="PF19944">
    <property type="entry name" value="DUF6406"/>
    <property type="match status" value="1"/>
</dbReference>
<name>A0A2P8DU48_9ACTN</name>
<comment type="caution">
    <text evidence="1">The sequence shown here is derived from an EMBL/GenBank/DDBJ whole genome shotgun (WGS) entry which is preliminary data.</text>
</comment>
<evidence type="ECO:0000313" key="2">
    <source>
        <dbReference type="Proteomes" id="UP000240542"/>
    </source>
</evidence>
<dbReference type="AlphaFoldDB" id="A0A2P8DU48"/>